<dbReference type="Pfam" id="PF00443">
    <property type="entry name" value="UCH"/>
    <property type="match status" value="1"/>
</dbReference>
<dbReference type="InterPro" id="IPR001394">
    <property type="entry name" value="Peptidase_C19_UCH"/>
</dbReference>
<dbReference type="InterPro" id="IPR018247">
    <property type="entry name" value="EF_Hand_1_Ca_BS"/>
</dbReference>
<feature type="region of interest" description="Disordered" evidence="4">
    <location>
        <begin position="1311"/>
        <end position="1341"/>
    </location>
</feature>
<gene>
    <name evidence="9" type="ORF">TIS948_LOCUS15160</name>
</gene>
<dbReference type="SMART" id="SM00054">
    <property type="entry name" value="EFh"/>
    <property type="match status" value="2"/>
</dbReference>
<dbReference type="PROSITE" id="PS50222">
    <property type="entry name" value="EF_HAND_2"/>
    <property type="match status" value="1"/>
</dbReference>
<dbReference type="OrthoDB" id="265776at2759"/>
<dbReference type="SUPFAM" id="SSF143791">
    <property type="entry name" value="DUSP-like"/>
    <property type="match status" value="1"/>
</dbReference>
<keyword evidence="3" id="KW-0106">Calcium</keyword>
<keyword evidence="5" id="KW-1133">Transmembrane helix</keyword>
<proteinExistence type="predicted"/>
<protein>
    <recommendedName>
        <fullName evidence="2">ubiquitinyl hydrolase 1</fullName>
        <ecNumber evidence="2">3.4.19.12</ecNumber>
    </recommendedName>
</protein>
<dbReference type="PANTHER" id="PTHR21646:SF76">
    <property type="entry name" value="UBIQUITIN CARBOXYL-TERMINAL HYDROLASE 32"/>
    <property type="match status" value="1"/>
</dbReference>
<feature type="domain" description="EF-hand" evidence="6">
    <location>
        <begin position="265"/>
        <end position="292"/>
    </location>
</feature>
<dbReference type="InterPro" id="IPR002048">
    <property type="entry name" value="EF_hand_dom"/>
</dbReference>
<dbReference type="Gene3D" id="3.90.70.10">
    <property type="entry name" value="Cysteine proteinases"/>
    <property type="match status" value="2"/>
</dbReference>
<evidence type="ECO:0000313" key="10">
    <source>
        <dbReference type="Proteomes" id="UP000663825"/>
    </source>
</evidence>
<dbReference type="SUPFAM" id="SSF47473">
    <property type="entry name" value="EF-hand"/>
    <property type="match status" value="2"/>
</dbReference>
<keyword evidence="5" id="KW-0472">Membrane</keyword>
<evidence type="ECO:0000313" key="9">
    <source>
        <dbReference type="EMBL" id="CAF3250062.1"/>
    </source>
</evidence>
<dbReference type="SMART" id="SM00695">
    <property type="entry name" value="DUSP"/>
    <property type="match status" value="1"/>
</dbReference>
<dbReference type="CDD" id="cd00051">
    <property type="entry name" value="EFh"/>
    <property type="match status" value="1"/>
</dbReference>
<accession>A0A817RMN0</accession>
<evidence type="ECO:0000256" key="1">
    <source>
        <dbReference type="ARBA" id="ARBA00000707"/>
    </source>
</evidence>
<dbReference type="Gene3D" id="3.30.2230.10">
    <property type="entry name" value="DUSP-like"/>
    <property type="match status" value="1"/>
</dbReference>
<organism evidence="9 10">
    <name type="scientific">Rotaria socialis</name>
    <dbReference type="NCBI Taxonomy" id="392032"/>
    <lineage>
        <taxon>Eukaryota</taxon>
        <taxon>Metazoa</taxon>
        <taxon>Spiralia</taxon>
        <taxon>Gnathifera</taxon>
        <taxon>Rotifera</taxon>
        <taxon>Eurotatoria</taxon>
        <taxon>Bdelloidea</taxon>
        <taxon>Philodinida</taxon>
        <taxon>Philodinidae</taxon>
        <taxon>Rotaria</taxon>
    </lineage>
</organism>
<dbReference type="GO" id="GO:0016579">
    <property type="term" value="P:protein deubiquitination"/>
    <property type="evidence" value="ECO:0007669"/>
    <property type="project" value="InterPro"/>
</dbReference>
<dbReference type="Pfam" id="PF06337">
    <property type="entry name" value="DUSP"/>
    <property type="match status" value="1"/>
</dbReference>
<dbReference type="PROSITE" id="PS00973">
    <property type="entry name" value="USP_2"/>
    <property type="match status" value="1"/>
</dbReference>
<evidence type="ECO:0000256" key="4">
    <source>
        <dbReference type="SAM" id="MobiDB-lite"/>
    </source>
</evidence>
<dbReference type="PRINTS" id="PR00450">
    <property type="entry name" value="RECOVERIN"/>
</dbReference>
<evidence type="ECO:0000259" key="8">
    <source>
        <dbReference type="PROSITE" id="PS51283"/>
    </source>
</evidence>
<comment type="catalytic activity">
    <reaction evidence="1">
        <text>Thiol-dependent hydrolysis of ester, thioester, amide, peptide and isopeptide bonds formed by the C-terminal Gly of ubiquitin (a 76-residue protein attached to proteins as an intracellular targeting signal).</text>
        <dbReference type="EC" id="3.4.19.12"/>
    </reaction>
</comment>
<dbReference type="InterPro" id="IPR018200">
    <property type="entry name" value="USP_CS"/>
</dbReference>
<evidence type="ECO:0000256" key="3">
    <source>
        <dbReference type="ARBA" id="ARBA00022837"/>
    </source>
</evidence>
<dbReference type="GO" id="GO:0005509">
    <property type="term" value="F:calcium ion binding"/>
    <property type="evidence" value="ECO:0007669"/>
    <property type="project" value="InterPro"/>
</dbReference>
<dbReference type="PROSITE" id="PS00972">
    <property type="entry name" value="USP_1"/>
    <property type="match status" value="1"/>
</dbReference>
<sequence>MGSGSTKILSFDDAAKRCRKFERLRNMIVIFCYIILFSVLQADLERIETTFRDLTNGTGELSFTNFKRDVFAYFLPEKLANRLYQVCTNSSRACMSYKDLICCLALIYYGTSKERMQLLYSLFANNISNSNGILRWQDVEDFLSQCGDHPPEELDKIFQNHDEIVTQEKFLEWLKLHHGHTTTITDWLMDEQRLHELISSPIDRSSDQYSILAGVTHLSDTEVKELEKSYYSCTYSTTNRQQQITLETFSNLLSPVLPPILIPGFFDAFDENRDGCIDFKEFVCGISAACRGPYFERYKFLFRVFDRDHHGRLDRSDIVHMSSCLIDVAQFVYVLTIHMNDSPDVYADDILQNNGNNKTNQIKYFQQEDFLNWCATDALIQQLIELIFQICHVVLGLRPSTKQEEITIVKQFLRREQYPFVEAQSGVSSKAYHWINSNRSTSKPGSSWYLISRDWWLRWESPASISSTEPIVTTIQKKNSLTKLNKLTSGPDNKREPGDIDNSLLIDKNSPNTIRVVNDDCVQLKFGLRRHMHFEMVPELLWLFLRKYYRCNGLGICRKVTYRKKINKPELDLYPLLIKIYRNQNLSSQQMQAIATNNTTPNNNNNSHSMDFVYPLLNYVSASLFSSSGTSNSIPANTQRHYLTCSYFVSPYQTVRSLAEELSKKFGKPLDELRIWIRYSENDLRQIDFESSDDLECQSAGLEQNIDILFETRNTDLTWPEELYTLATRSKNVAVQSLASNNNNNNNSTSNAEEEGRGLIGLSNLGNTCFLNAAVQCLSHSFPLTFYFLHKYHLFEINKDNPIGMQGNIALRYGQLITKLWSTVRGPLAPFELRDSVAKFGSSRFTDFQQHDSQEFLSFLLDGLHEDLNRVHNKPYVELKDSDNRPDETVAYEHWANHLARNTSIIVDLFHGLLRSQVKCSVCELKSVRFDPFNILSLPLPMDTSIYIEIKLIRLDGSRPTRYGIRLDGDLAVSQLKSQLSTLSSLSIEQIGFFEVTTSSCLRRYPLMDNDQTKIKQLNLRELLAYELPIVIKPPEPSDDETPSTTRSLSYIKAMHRRLERQERYVSPMTRHKIMFFGQPILIPCGSENKLTNEDIYKIVFKQLERLLRKNSDSVYLSNHAFDCDDSLKERYPFTLKHVNEDGKKCSICSWNRFCLGCSFESNNQEFNCKSENIAIEWESSAYYLCYLSNREQDVEIHPSVKSSRSPNNDSMNLDDLSSIVRLEDCLESFIKWENLDHKEMFNCKTCQKLQPADKKLDIWKLPPCLIFHIKRFQLSNTRWIKSSRPVRFPIKSFHPSKYLAQRSPTNTSIQFLPTEGDISTSSSSSLSSITTTTTTTPEAVSSSSIDNMLILSPSRLVNGNHNYIKRDNEPHKGLPPPEKIHETIKKKKKKRFGQRRKRIDIENSDSTLQPPKFSQMADRTLSFGDNSFDADNAAYNLYALVCHYGVIGGGHYVAYVKNHTNQQWYCFNDSSCKPVSESVLEQCSSSAYLLFYERESLDHRCYMPNVEGKKQVASEFQLPGDDRWCSIM</sequence>
<dbReference type="InterPro" id="IPR011992">
    <property type="entry name" value="EF-hand-dom_pair"/>
</dbReference>
<evidence type="ECO:0000256" key="5">
    <source>
        <dbReference type="SAM" id="Phobius"/>
    </source>
</evidence>
<feature type="domain" description="DUSP" evidence="8">
    <location>
        <begin position="419"/>
        <end position="561"/>
    </location>
</feature>
<keyword evidence="5" id="KW-0812">Transmembrane</keyword>
<dbReference type="InterPro" id="IPR028889">
    <property type="entry name" value="USP"/>
</dbReference>
<feature type="domain" description="USP" evidence="7">
    <location>
        <begin position="760"/>
        <end position="1496"/>
    </location>
</feature>
<dbReference type="SUPFAM" id="SSF54001">
    <property type="entry name" value="Cysteine proteinases"/>
    <property type="match status" value="1"/>
</dbReference>
<evidence type="ECO:0000259" key="7">
    <source>
        <dbReference type="PROSITE" id="PS50235"/>
    </source>
</evidence>
<dbReference type="InterPro" id="IPR050185">
    <property type="entry name" value="Ub_carboxyl-term_hydrolase"/>
</dbReference>
<dbReference type="PROSITE" id="PS50235">
    <property type="entry name" value="USP_3"/>
    <property type="match status" value="1"/>
</dbReference>
<evidence type="ECO:0000256" key="2">
    <source>
        <dbReference type="ARBA" id="ARBA00012759"/>
    </source>
</evidence>
<feature type="transmembrane region" description="Helical" evidence="5">
    <location>
        <begin position="24"/>
        <end position="42"/>
    </location>
</feature>
<dbReference type="Gene3D" id="3.10.20.90">
    <property type="entry name" value="Phosphatidylinositol 3-kinase Catalytic Subunit, Chain A, domain 1"/>
    <property type="match status" value="1"/>
</dbReference>
<dbReference type="GO" id="GO:0005794">
    <property type="term" value="C:Golgi apparatus"/>
    <property type="evidence" value="ECO:0007669"/>
    <property type="project" value="TreeGrafter"/>
</dbReference>
<dbReference type="GO" id="GO:0004843">
    <property type="term" value="F:cysteine-type deubiquitinase activity"/>
    <property type="evidence" value="ECO:0007669"/>
    <property type="project" value="UniProtKB-EC"/>
</dbReference>
<dbReference type="Proteomes" id="UP000663825">
    <property type="component" value="Unassembled WGS sequence"/>
</dbReference>
<dbReference type="EC" id="3.4.19.12" evidence="2"/>
<name>A0A817RMN0_9BILA</name>
<dbReference type="InterPro" id="IPR038765">
    <property type="entry name" value="Papain-like_cys_pep_sf"/>
</dbReference>
<dbReference type="PROSITE" id="PS00018">
    <property type="entry name" value="EF_HAND_1"/>
    <property type="match status" value="1"/>
</dbReference>
<dbReference type="EMBL" id="CAJNXB010002435">
    <property type="protein sequence ID" value="CAF3250062.1"/>
    <property type="molecule type" value="Genomic_DNA"/>
</dbReference>
<comment type="caution">
    <text evidence="9">The sequence shown here is derived from an EMBL/GenBank/DDBJ whole genome shotgun (WGS) entry which is preliminary data.</text>
</comment>
<dbReference type="InterPro" id="IPR035927">
    <property type="entry name" value="DUSP-like_sf"/>
</dbReference>
<evidence type="ECO:0000259" key="6">
    <source>
        <dbReference type="PROSITE" id="PS50222"/>
    </source>
</evidence>
<dbReference type="Gene3D" id="1.10.238.10">
    <property type="entry name" value="EF-hand"/>
    <property type="match status" value="2"/>
</dbReference>
<dbReference type="PANTHER" id="PTHR21646">
    <property type="entry name" value="UBIQUITIN CARBOXYL-TERMINAL HYDROLASE"/>
    <property type="match status" value="1"/>
</dbReference>
<feature type="compositionally biased region" description="Low complexity" evidence="4">
    <location>
        <begin position="1320"/>
        <end position="1341"/>
    </location>
</feature>
<dbReference type="InterPro" id="IPR006615">
    <property type="entry name" value="Pept_C19_DUSP"/>
</dbReference>
<reference evidence="9" key="1">
    <citation type="submission" date="2021-02" db="EMBL/GenBank/DDBJ databases">
        <authorList>
            <person name="Nowell W R."/>
        </authorList>
    </citation>
    <scope>NUCLEOTIDE SEQUENCE</scope>
</reference>
<dbReference type="PROSITE" id="PS51283">
    <property type="entry name" value="DUSP"/>
    <property type="match status" value="1"/>
</dbReference>